<evidence type="ECO:0000313" key="2">
    <source>
        <dbReference type="EMBL" id="CAB5229618.1"/>
    </source>
</evidence>
<proteinExistence type="predicted"/>
<dbReference type="EMBL" id="LR797342">
    <property type="protein sequence ID" value="CAB4204088.1"/>
    <property type="molecule type" value="Genomic_DNA"/>
</dbReference>
<dbReference type="EMBL" id="LR798417">
    <property type="protein sequence ID" value="CAB5229618.1"/>
    <property type="molecule type" value="Genomic_DNA"/>
</dbReference>
<accession>A0A6J5S6D6</accession>
<reference evidence="1" key="1">
    <citation type="submission" date="2020-05" db="EMBL/GenBank/DDBJ databases">
        <authorList>
            <person name="Chiriac C."/>
            <person name="Salcher M."/>
            <person name="Ghai R."/>
            <person name="Kavagutti S V."/>
        </authorList>
    </citation>
    <scope>NUCLEOTIDE SEQUENCE</scope>
</reference>
<organism evidence="1">
    <name type="scientific">uncultured Caudovirales phage</name>
    <dbReference type="NCBI Taxonomy" id="2100421"/>
    <lineage>
        <taxon>Viruses</taxon>
        <taxon>Duplodnaviria</taxon>
        <taxon>Heunggongvirae</taxon>
        <taxon>Uroviricota</taxon>
        <taxon>Caudoviricetes</taxon>
        <taxon>Peduoviridae</taxon>
        <taxon>Maltschvirus</taxon>
        <taxon>Maltschvirus maltsch</taxon>
    </lineage>
</organism>
<evidence type="ECO:0008006" key="3">
    <source>
        <dbReference type="Google" id="ProtNLM"/>
    </source>
</evidence>
<gene>
    <name evidence="1" type="ORF">UFOVP1389_24</name>
    <name evidence="2" type="ORF">UFOVP1566_6</name>
</gene>
<evidence type="ECO:0000313" key="1">
    <source>
        <dbReference type="EMBL" id="CAB4204088.1"/>
    </source>
</evidence>
<name>A0A6J5S6D6_9CAUD</name>
<sequence length="146" mass="14905">MARQTFTAGQVLTASQVSTLQASVWSDDVRADTTTGYTLVLDDAGRQVTMSNASSSTLTVPPFASVAFAVGVRVQVIQLGAGVVTITAGAGVTLVSASASLAMVQYQTATLIKQATNTWVVQMGVGATSTVSGDSDQIVLGVQIFS</sequence>
<protein>
    <recommendedName>
        <fullName evidence="3">Bacteriophage lambda, Stf, side tail fibre-repeat-2</fullName>
    </recommendedName>
</protein>